<dbReference type="InterPro" id="IPR002416">
    <property type="entry name" value="T2SS_protein-GspH"/>
</dbReference>
<dbReference type="GO" id="GO:0015628">
    <property type="term" value="P:protein secretion by the type II secretion system"/>
    <property type="evidence" value="ECO:0007669"/>
    <property type="project" value="InterPro"/>
</dbReference>
<keyword evidence="4" id="KW-0488">Methylation</keyword>
<dbReference type="GO" id="GO:0005886">
    <property type="term" value="C:plasma membrane"/>
    <property type="evidence" value="ECO:0007669"/>
    <property type="project" value="UniProtKB-SubCell"/>
</dbReference>
<proteinExistence type="inferred from homology"/>
<dbReference type="InterPro" id="IPR012902">
    <property type="entry name" value="N_methyl_site"/>
</dbReference>
<evidence type="ECO:0000256" key="10">
    <source>
        <dbReference type="ARBA" id="ARBA00030775"/>
    </source>
</evidence>
<feature type="domain" description="General secretion pathway GspH" evidence="11">
    <location>
        <begin position="43"/>
        <end position="173"/>
    </location>
</feature>
<dbReference type="PRINTS" id="PR00885">
    <property type="entry name" value="BCTERIALGSPH"/>
</dbReference>
<keyword evidence="5" id="KW-0997">Cell inner membrane</keyword>
<evidence type="ECO:0000256" key="2">
    <source>
        <dbReference type="ARBA" id="ARBA00021549"/>
    </source>
</evidence>
<dbReference type="NCBIfam" id="TIGR02532">
    <property type="entry name" value="IV_pilin_GFxxxE"/>
    <property type="match status" value="1"/>
</dbReference>
<evidence type="ECO:0000313" key="12">
    <source>
        <dbReference type="EMBL" id="SKC33955.1"/>
    </source>
</evidence>
<evidence type="ECO:0000313" key="13">
    <source>
        <dbReference type="Proteomes" id="UP000189966"/>
    </source>
</evidence>
<dbReference type="InterPro" id="IPR045584">
    <property type="entry name" value="Pilin-like"/>
</dbReference>
<dbReference type="EMBL" id="FUZI01000010">
    <property type="protein sequence ID" value="SKC33955.1"/>
    <property type="molecule type" value="Genomic_DNA"/>
</dbReference>
<reference evidence="12 13" key="1">
    <citation type="submission" date="2017-02" db="EMBL/GenBank/DDBJ databases">
        <authorList>
            <person name="Peterson S.W."/>
        </authorList>
    </citation>
    <scope>NUCLEOTIDE SEQUENCE [LARGE SCALE GENOMIC DNA]</scope>
    <source>
        <strain evidence="13">type strain: NCCB 100098</strain>
    </source>
</reference>
<keyword evidence="7" id="KW-1133">Transmembrane helix</keyword>
<comment type="subcellular location">
    <subcellularLocation>
        <location evidence="1">Cell inner membrane</location>
        <topology evidence="1">Single-pass membrane protein</topology>
    </subcellularLocation>
</comment>
<sequence length="203" mass="22943">MMMKRNAGFTLIEIMLVLVLLATSAVAVVSTLPNNKRDEVKEQAQRFHHLAQLLGEDAMLNGVDYGIRIEPHQYHFLKLTQDGWQPLEDVKFFTDVKLEAGITTTVAIGGAWKDKDRLFKSDSMFKNDDIFKKSDQEQKQLPPQIVVMASGEYTPFTVSFEVDKQHQFWQVVADEVGNLVLLAPGQTLEQYLSAQALSAQERS</sequence>
<dbReference type="Pfam" id="PF07963">
    <property type="entry name" value="N_methyl"/>
    <property type="match status" value="1"/>
</dbReference>
<dbReference type="Pfam" id="PF12019">
    <property type="entry name" value="GspH"/>
    <property type="match status" value="1"/>
</dbReference>
<gene>
    <name evidence="12" type="primary">epsH_2</name>
    <name evidence="12" type="ORF">CZ809_03562</name>
</gene>
<name>A0A1T5I4Z0_9GAMM</name>
<organism evidence="12 13">
    <name type="scientific">Photobacterium piscicola</name>
    <dbReference type="NCBI Taxonomy" id="1378299"/>
    <lineage>
        <taxon>Bacteria</taxon>
        <taxon>Pseudomonadati</taxon>
        <taxon>Pseudomonadota</taxon>
        <taxon>Gammaproteobacteria</taxon>
        <taxon>Vibrionales</taxon>
        <taxon>Vibrionaceae</taxon>
        <taxon>Photobacterium</taxon>
    </lineage>
</organism>
<evidence type="ECO:0000256" key="3">
    <source>
        <dbReference type="ARBA" id="ARBA00022475"/>
    </source>
</evidence>
<keyword evidence="3" id="KW-1003">Cell membrane</keyword>
<evidence type="ECO:0000256" key="8">
    <source>
        <dbReference type="ARBA" id="ARBA00023136"/>
    </source>
</evidence>
<evidence type="ECO:0000256" key="9">
    <source>
        <dbReference type="ARBA" id="ARBA00025772"/>
    </source>
</evidence>
<keyword evidence="6" id="KW-0812">Transmembrane</keyword>
<dbReference type="Gene3D" id="3.55.40.10">
    <property type="entry name" value="minor pseudopilin epsh domain"/>
    <property type="match status" value="1"/>
</dbReference>
<evidence type="ECO:0000256" key="7">
    <source>
        <dbReference type="ARBA" id="ARBA00022989"/>
    </source>
</evidence>
<dbReference type="InterPro" id="IPR049875">
    <property type="entry name" value="TypeII_GspH"/>
</dbReference>
<dbReference type="InterPro" id="IPR022346">
    <property type="entry name" value="T2SS_GspH"/>
</dbReference>
<comment type="similarity">
    <text evidence="9">Belongs to the GSP H family.</text>
</comment>
<evidence type="ECO:0000259" key="11">
    <source>
        <dbReference type="Pfam" id="PF12019"/>
    </source>
</evidence>
<accession>A0A1T5I4Z0</accession>
<evidence type="ECO:0000256" key="6">
    <source>
        <dbReference type="ARBA" id="ARBA00022692"/>
    </source>
</evidence>
<evidence type="ECO:0000256" key="1">
    <source>
        <dbReference type="ARBA" id="ARBA00004377"/>
    </source>
</evidence>
<evidence type="ECO:0000256" key="5">
    <source>
        <dbReference type="ARBA" id="ARBA00022519"/>
    </source>
</evidence>
<dbReference type="NCBIfam" id="TIGR01708">
    <property type="entry name" value="typeII_sec_gspH"/>
    <property type="match status" value="1"/>
</dbReference>
<dbReference type="SUPFAM" id="SSF54523">
    <property type="entry name" value="Pili subunits"/>
    <property type="match status" value="1"/>
</dbReference>
<evidence type="ECO:0000256" key="4">
    <source>
        <dbReference type="ARBA" id="ARBA00022481"/>
    </source>
</evidence>
<dbReference type="Proteomes" id="UP000189966">
    <property type="component" value="Unassembled WGS sequence"/>
</dbReference>
<protein>
    <recommendedName>
        <fullName evidence="2">Type II secretion system protein H</fullName>
    </recommendedName>
    <alternativeName>
        <fullName evidence="10">General secretion pathway protein H</fullName>
    </alternativeName>
</protein>
<dbReference type="GO" id="GO:0015627">
    <property type="term" value="C:type II protein secretion system complex"/>
    <property type="evidence" value="ECO:0007669"/>
    <property type="project" value="InterPro"/>
</dbReference>
<dbReference type="AlphaFoldDB" id="A0A1T5I4Z0"/>
<keyword evidence="8" id="KW-0472">Membrane</keyword>
<dbReference type="PROSITE" id="PS00409">
    <property type="entry name" value="PROKAR_NTER_METHYL"/>
    <property type="match status" value="1"/>
</dbReference>